<dbReference type="EMBL" id="JAKMXF010000365">
    <property type="protein sequence ID" value="KAI6645974.1"/>
    <property type="molecule type" value="Genomic_DNA"/>
</dbReference>
<dbReference type="SMART" id="SM00355">
    <property type="entry name" value="ZnF_C2H2"/>
    <property type="match status" value="6"/>
</dbReference>
<gene>
    <name evidence="8" type="ORF">LOD99_13229</name>
</gene>
<dbReference type="GO" id="GO:0006281">
    <property type="term" value="P:DNA repair"/>
    <property type="evidence" value="ECO:0007669"/>
    <property type="project" value="UniProtKB-KW"/>
</dbReference>
<evidence type="ECO:0000256" key="1">
    <source>
        <dbReference type="ARBA" id="ARBA00022723"/>
    </source>
</evidence>
<evidence type="ECO:0000259" key="7">
    <source>
        <dbReference type="PROSITE" id="PS50145"/>
    </source>
</evidence>
<comment type="caution">
    <text evidence="8">The sequence shown here is derived from an EMBL/GenBank/DDBJ whole genome shotgun (WGS) entry which is preliminary data.</text>
</comment>
<dbReference type="PROSITE" id="PS50145">
    <property type="entry name" value="ZF_TRAF"/>
    <property type="match status" value="1"/>
</dbReference>
<protein>
    <recommendedName>
        <fullName evidence="7">TRAF-type domain-containing protein</fullName>
    </recommendedName>
</protein>
<sequence>MATNLPATSSPPKNVRCHLCNAYVKPASLTRHLNQFCPARPKPGQQISPGTCPHCLASISISSMETHLLHACPKLTVPCPFCRYRFQYIEQHLRKKHHDKERTKQYQQLRDPPDPYLTSYSSAVNKSYKYSDLFQTDIQSNHSCPICHTYMHDKKLRSHVKSHFKILCPFCKSRFNKSGLFTHLLNKCIPKNVTPSSAGVMKCNACKKQDSVTNIAKHLTVSHLTLCCPICSGTLGAKRVTSHLNQCSVRNSSPGASQSPLLQGVFQKFREFEDDFDTPSDSESLTDDSSDYEELIYDYETNARCKGNYSGSHHQSKPFFAPFIDPSDSDYVLLPTDNKKRGKKGGYPEDLVSFPYVSMGQKISCPICNDDCPLRMMGRHMTENHITHKCPICSKQLAHSSFKVHLEECLGRYGAKQVKGRPTYLCPYCSETKCHSVREISTHIHRTHRQLTCPFCQDSYGPNNFSKHVNKCAKLSVMSAQLFQDHPSLDPEVIQLYQQLEIESSEESSYSEEDIPAARKQISSASLSNRSYANTVQTRYESQVTCLFCNYQCRDVLLENHIAECRNIPAGMQVVSINNLLGLRIN</sequence>
<evidence type="ECO:0000313" key="8">
    <source>
        <dbReference type="EMBL" id="KAI6645974.1"/>
    </source>
</evidence>
<dbReference type="GO" id="GO:0005739">
    <property type="term" value="C:mitochondrion"/>
    <property type="evidence" value="ECO:0007669"/>
    <property type="project" value="TreeGrafter"/>
</dbReference>
<keyword evidence="1 6" id="KW-0479">Metal-binding</keyword>
<feature type="zinc finger region" description="TRAF-type" evidence="6">
    <location>
        <begin position="32"/>
        <end position="86"/>
    </location>
</feature>
<evidence type="ECO:0000256" key="2">
    <source>
        <dbReference type="ARBA" id="ARBA00022763"/>
    </source>
</evidence>
<dbReference type="GO" id="GO:0008270">
    <property type="term" value="F:zinc ion binding"/>
    <property type="evidence" value="ECO:0007669"/>
    <property type="project" value="UniProtKB-KW"/>
</dbReference>
<evidence type="ECO:0000256" key="5">
    <source>
        <dbReference type="ARBA" id="ARBA00023204"/>
    </source>
</evidence>
<dbReference type="PANTHER" id="PTHR16295">
    <property type="entry name" value="TRAF-TYPE ZINC FINGER PROTEIN-RELATED"/>
    <property type="match status" value="1"/>
</dbReference>
<dbReference type="InterPro" id="IPR013087">
    <property type="entry name" value="Znf_C2H2_type"/>
</dbReference>
<dbReference type="GO" id="GO:0003677">
    <property type="term" value="F:DNA binding"/>
    <property type="evidence" value="ECO:0007669"/>
    <property type="project" value="InterPro"/>
</dbReference>
<proteinExistence type="predicted"/>
<organism evidence="8 9">
    <name type="scientific">Oopsacas minuta</name>
    <dbReference type="NCBI Taxonomy" id="111878"/>
    <lineage>
        <taxon>Eukaryota</taxon>
        <taxon>Metazoa</taxon>
        <taxon>Porifera</taxon>
        <taxon>Hexactinellida</taxon>
        <taxon>Hexasterophora</taxon>
        <taxon>Lyssacinosida</taxon>
        <taxon>Leucopsacidae</taxon>
        <taxon>Oopsacas</taxon>
    </lineage>
</organism>
<evidence type="ECO:0000313" key="9">
    <source>
        <dbReference type="Proteomes" id="UP001165289"/>
    </source>
</evidence>
<accession>A0AAV7JB72</accession>
<feature type="domain" description="TRAF-type" evidence="7">
    <location>
        <begin position="32"/>
        <end position="86"/>
    </location>
</feature>
<dbReference type="SMART" id="SM00734">
    <property type="entry name" value="ZnF_Rad18"/>
    <property type="match status" value="4"/>
</dbReference>
<dbReference type="InterPro" id="IPR001293">
    <property type="entry name" value="Znf_TRAF"/>
</dbReference>
<name>A0AAV7JB72_9METZ</name>
<dbReference type="Gene3D" id="3.30.40.10">
    <property type="entry name" value="Zinc/RING finger domain, C3HC4 (zinc finger)"/>
    <property type="match status" value="1"/>
</dbReference>
<evidence type="ECO:0000256" key="3">
    <source>
        <dbReference type="ARBA" id="ARBA00022771"/>
    </source>
</evidence>
<evidence type="ECO:0000256" key="4">
    <source>
        <dbReference type="ARBA" id="ARBA00022833"/>
    </source>
</evidence>
<keyword evidence="9" id="KW-1185">Reference proteome</keyword>
<keyword evidence="2" id="KW-0227">DNA damage</keyword>
<dbReference type="InterPro" id="IPR006642">
    <property type="entry name" value="Rad18_UBZ4"/>
</dbReference>
<evidence type="ECO:0000256" key="6">
    <source>
        <dbReference type="PROSITE-ProRule" id="PRU00207"/>
    </source>
</evidence>
<dbReference type="Proteomes" id="UP001165289">
    <property type="component" value="Unassembled WGS sequence"/>
</dbReference>
<keyword evidence="4 6" id="KW-0862">Zinc</keyword>
<dbReference type="PANTHER" id="PTHR16295:SF10">
    <property type="entry name" value="EXPRESSED PROTEIN"/>
    <property type="match status" value="1"/>
</dbReference>
<reference evidence="8 9" key="1">
    <citation type="journal article" date="2023" name="BMC Biol.">
        <title>The compact genome of the sponge Oopsacas minuta (Hexactinellida) is lacking key metazoan core genes.</title>
        <authorList>
            <person name="Santini S."/>
            <person name="Schenkelaars Q."/>
            <person name="Jourda C."/>
            <person name="Duchesne M."/>
            <person name="Belahbib H."/>
            <person name="Rocher C."/>
            <person name="Selva M."/>
            <person name="Riesgo A."/>
            <person name="Vervoort M."/>
            <person name="Leys S.P."/>
            <person name="Kodjabachian L."/>
            <person name="Le Bivic A."/>
            <person name="Borchiellini C."/>
            <person name="Claverie J.M."/>
            <person name="Renard E."/>
        </authorList>
    </citation>
    <scope>NUCLEOTIDE SEQUENCE [LARGE SCALE GENOMIC DNA]</scope>
    <source>
        <strain evidence="8">SPO-2</strain>
    </source>
</reference>
<dbReference type="AlphaFoldDB" id="A0AAV7JB72"/>
<dbReference type="InterPro" id="IPR051986">
    <property type="entry name" value="Innate_Immune_Apopt_Reg"/>
</dbReference>
<keyword evidence="3 6" id="KW-0863">Zinc-finger</keyword>
<dbReference type="InterPro" id="IPR013083">
    <property type="entry name" value="Znf_RING/FYVE/PHD"/>
</dbReference>
<keyword evidence="5" id="KW-0234">DNA repair</keyword>